<sequence>MRGMKIAAAAAALMLVAAAPGGPVWTRAWTASMWQVPAEQAKTLENVTIRSAMRVGAGGAQLRLRLANDYGPALTIGAATVRLAGGQRVKVTFGGQASVRVPEGAPLVSDPIALPVKAFDVVEVSLFFPEATPFNTVHDVGGQQTLISAPGDHTGEDFAPAEKWRLRPLIAGIDVSGAKQRPVVVAFGDSITDNVGCANDAMPRCRWGDVLGRRLTAAGMPHVVVTQAISGNRILAHGTGPSALSRFDRDVLAMPGVSHVVLLEGINDIGNSGREANGVKRPAITTDQLIAGYRQLAVRAHERGIKIYAMTILPYVGAGYQTPAGEAMRVQVNNWIRGSKDFDAVIDMEKVVADPADPTRLAANLQGGDNLHPDGRGETRMGEAIDLGLFK</sequence>
<evidence type="ECO:0000313" key="3">
    <source>
        <dbReference type="EMBL" id="TGX44620.1"/>
    </source>
</evidence>
<dbReference type="Gene3D" id="3.40.50.1110">
    <property type="entry name" value="SGNH hydrolase"/>
    <property type="match status" value="1"/>
</dbReference>
<evidence type="ECO:0000313" key="4">
    <source>
        <dbReference type="Proteomes" id="UP000309848"/>
    </source>
</evidence>
<dbReference type="SUPFAM" id="SSF52266">
    <property type="entry name" value="SGNH hydrolase"/>
    <property type="match status" value="1"/>
</dbReference>
<keyword evidence="1" id="KW-0732">Signal</keyword>
<evidence type="ECO:0000256" key="1">
    <source>
        <dbReference type="SAM" id="SignalP"/>
    </source>
</evidence>
<feature type="domain" description="SGNH hydrolase-type esterase" evidence="2">
    <location>
        <begin position="186"/>
        <end position="377"/>
    </location>
</feature>
<dbReference type="InterPro" id="IPR036514">
    <property type="entry name" value="SGNH_hydro_sf"/>
</dbReference>
<dbReference type="RefSeq" id="WP_135983634.1">
    <property type="nucleotide sequence ID" value="NZ_JAASQM010000002.1"/>
</dbReference>
<dbReference type="OrthoDB" id="1828825at2"/>
<dbReference type="PANTHER" id="PTHR43784:SF2">
    <property type="entry name" value="GDSL-LIKE LIPASE_ACYLHYDROLASE, PUTATIVE (AFU_ORTHOLOGUE AFUA_2G00820)-RELATED"/>
    <property type="match status" value="1"/>
</dbReference>
<dbReference type="CDD" id="cd01830">
    <property type="entry name" value="XynE_like"/>
    <property type="match status" value="1"/>
</dbReference>
<accession>A0A4S1WRI9</accession>
<organism evidence="3 4">
    <name type="scientific">Sphingomonas naasensis</name>
    <dbReference type="NCBI Taxonomy" id="1344951"/>
    <lineage>
        <taxon>Bacteria</taxon>
        <taxon>Pseudomonadati</taxon>
        <taxon>Pseudomonadota</taxon>
        <taxon>Alphaproteobacteria</taxon>
        <taxon>Sphingomonadales</taxon>
        <taxon>Sphingomonadaceae</taxon>
        <taxon>Sphingomonas</taxon>
    </lineage>
</organism>
<keyword evidence="3" id="KW-0378">Hydrolase</keyword>
<dbReference type="EMBL" id="SRXU01000002">
    <property type="protein sequence ID" value="TGX44620.1"/>
    <property type="molecule type" value="Genomic_DNA"/>
</dbReference>
<dbReference type="PANTHER" id="PTHR43784">
    <property type="entry name" value="GDSL-LIKE LIPASE/ACYLHYDROLASE, PUTATIVE (AFU_ORTHOLOGUE AFUA_2G00820)-RELATED"/>
    <property type="match status" value="1"/>
</dbReference>
<feature type="signal peptide" evidence="1">
    <location>
        <begin position="1"/>
        <end position="21"/>
    </location>
</feature>
<reference evidence="3 4" key="1">
    <citation type="submission" date="2019-04" db="EMBL/GenBank/DDBJ databases">
        <title>Sphingomonas psychrotolerans sp. nov., isolated from soil in the Tianshan Mountains, Xinjiang, China.</title>
        <authorList>
            <person name="Luo Y."/>
            <person name="Sheng H."/>
        </authorList>
    </citation>
    <scope>NUCLEOTIDE SEQUENCE [LARGE SCALE GENOMIC DNA]</scope>
    <source>
        <strain evidence="3 4">KIS18-15</strain>
    </source>
</reference>
<protein>
    <submittedName>
        <fullName evidence="3">SGNH/GDSL hydrolase family protein</fullName>
    </submittedName>
</protein>
<dbReference type="AlphaFoldDB" id="A0A4S1WRI9"/>
<name>A0A4S1WRI9_9SPHN</name>
<dbReference type="GO" id="GO:0016788">
    <property type="term" value="F:hydrolase activity, acting on ester bonds"/>
    <property type="evidence" value="ECO:0007669"/>
    <property type="project" value="UniProtKB-ARBA"/>
</dbReference>
<dbReference type="Proteomes" id="UP000309848">
    <property type="component" value="Unassembled WGS sequence"/>
</dbReference>
<dbReference type="InterPro" id="IPR053140">
    <property type="entry name" value="GDSL_Rv0518-like"/>
</dbReference>
<keyword evidence="4" id="KW-1185">Reference proteome</keyword>
<proteinExistence type="predicted"/>
<comment type="caution">
    <text evidence="3">The sequence shown here is derived from an EMBL/GenBank/DDBJ whole genome shotgun (WGS) entry which is preliminary data.</text>
</comment>
<gene>
    <name evidence="3" type="ORF">E5A74_07595</name>
</gene>
<evidence type="ECO:0000259" key="2">
    <source>
        <dbReference type="Pfam" id="PF13472"/>
    </source>
</evidence>
<feature type="chain" id="PRO_5020697960" evidence="1">
    <location>
        <begin position="22"/>
        <end position="391"/>
    </location>
</feature>
<dbReference type="Pfam" id="PF13472">
    <property type="entry name" value="Lipase_GDSL_2"/>
    <property type="match status" value="1"/>
</dbReference>
<dbReference type="InterPro" id="IPR013830">
    <property type="entry name" value="SGNH_hydro"/>
</dbReference>